<dbReference type="Pfam" id="PF00067">
    <property type="entry name" value="p450"/>
    <property type="match status" value="1"/>
</dbReference>
<keyword evidence="7" id="KW-0472">Membrane</keyword>
<dbReference type="PRINTS" id="PR00463">
    <property type="entry name" value="EP450I"/>
</dbReference>
<gene>
    <name evidence="8" type="ORF">THAR02_07974</name>
</gene>
<evidence type="ECO:0000256" key="1">
    <source>
        <dbReference type="ARBA" id="ARBA00001971"/>
    </source>
</evidence>
<dbReference type="PANTHER" id="PTHR24305">
    <property type="entry name" value="CYTOCHROME P450"/>
    <property type="match status" value="1"/>
</dbReference>
<dbReference type="PANTHER" id="PTHR24305:SF188">
    <property type="entry name" value="P450, PUTATIVE (EUROFUNG)-RELATED"/>
    <property type="match status" value="1"/>
</dbReference>
<dbReference type="InterPro" id="IPR036396">
    <property type="entry name" value="Cyt_P450_sf"/>
</dbReference>
<dbReference type="GO" id="GO:0020037">
    <property type="term" value="F:heme binding"/>
    <property type="evidence" value="ECO:0007669"/>
    <property type="project" value="InterPro"/>
</dbReference>
<evidence type="ECO:0000256" key="7">
    <source>
        <dbReference type="SAM" id="Phobius"/>
    </source>
</evidence>
<dbReference type="EMBL" id="JOKZ01000290">
    <property type="protein sequence ID" value="KKO99907.1"/>
    <property type="molecule type" value="Genomic_DNA"/>
</dbReference>
<dbReference type="InterPro" id="IPR002401">
    <property type="entry name" value="Cyt_P450_E_grp-I"/>
</dbReference>
<evidence type="ECO:0000256" key="6">
    <source>
        <dbReference type="RuleBase" id="RU000461"/>
    </source>
</evidence>
<dbReference type="OMA" id="IMERNWM"/>
<dbReference type="PRINTS" id="PR00385">
    <property type="entry name" value="P450"/>
</dbReference>
<dbReference type="AlphaFoldDB" id="A0A0F9XH56"/>
<feature type="transmembrane region" description="Helical" evidence="7">
    <location>
        <begin position="210"/>
        <end position="234"/>
    </location>
</feature>
<evidence type="ECO:0000313" key="9">
    <source>
        <dbReference type="Proteomes" id="UP000034112"/>
    </source>
</evidence>
<organism evidence="8 9">
    <name type="scientific">Trichoderma harzianum</name>
    <name type="common">Hypocrea lixii</name>
    <dbReference type="NCBI Taxonomy" id="5544"/>
    <lineage>
        <taxon>Eukaryota</taxon>
        <taxon>Fungi</taxon>
        <taxon>Dikarya</taxon>
        <taxon>Ascomycota</taxon>
        <taxon>Pezizomycotina</taxon>
        <taxon>Sordariomycetes</taxon>
        <taxon>Hypocreomycetidae</taxon>
        <taxon>Hypocreales</taxon>
        <taxon>Hypocreaceae</taxon>
        <taxon>Trichoderma</taxon>
    </lineage>
</organism>
<dbReference type="InterPro" id="IPR017972">
    <property type="entry name" value="Cyt_P450_CS"/>
</dbReference>
<keyword evidence="4 5" id="KW-0408">Iron</keyword>
<evidence type="ECO:0000256" key="5">
    <source>
        <dbReference type="PIRSR" id="PIRSR602401-1"/>
    </source>
</evidence>
<keyword evidence="7" id="KW-1133">Transmembrane helix</keyword>
<reference evidence="9" key="1">
    <citation type="journal article" date="2015" name="Genome Announc.">
        <title>Draft whole-genome sequence of the biocontrol agent Trichoderma harzianum T6776.</title>
        <authorList>
            <person name="Baroncelli R."/>
            <person name="Piaggeschi G."/>
            <person name="Fiorini L."/>
            <person name="Bertolini E."/>
            <person name="Zapparata A."/>
            <person name="Pe M.E."/>
            <person name="Sarrocco S."/>
            <person name="Vannacci G."/>
        </authorList>
    </citation>
    <scope>NUCLEOTIDE SEQUENCE [LARGE SCALE GENOMIC DNA]</scope>
    <source>
        <strain evidence="9">T6776</strain>
    </source>
</reference>
<dbReference type="CDD" id="cd11060">
    <property type="entry name" value="CYP57A1-like"/>
    <property type="match status" value="1"/>
</dbReference>
<evidence type="ECO:0000256" key="2">
    <source>
        <dbReference type="ARBA" id="ARBA00022617"/>
    </source>
</evidence>
<comment type="caution">
    <text evidence="8">The sequence shown here is derived from an EMBL/GenBank/DDBJ whole genome shotgun (WGS) entry which is preliminary data.</text>
</comment>
<dbReference type="Proteomes" id="UP000034112">
    <property type="component" value="Unassembled WGS sequence"/>
</dbReference>
<keyword evidence="3 5" id="KW-0479">Metal-binding</keyword>
<feature type="transmembrane region" description="Helical" evidence="7">
    <location>
        <begin position="306"/>
        <end position="325"/>
    </location>
</feature>
<dbReference type="Gene3D" id="1.10.630.10">
    <property type="entry name" value="Cytochrome P450"/>
    <property type="match status" value="1"/>
</dbReference>
<accession>A0A0F9XH56</accession>
<keyword evidence="2 5" id="KW-0349">Heme</keyword>
<comment type="cofactor">
    <cofactor evidence="1 5">
        <name>heme</name>
        <dbReference type="ChEBI" id="CHEBI:30413"/>
    </cofactor>
</comment>
<dbReference type="OrthoDB" id="3934656at2759"/>
<dbReference type="PROSITE" id="PS00086">
    <property type="entry name" value="CYTOCHROME_P450"/>
    <property type="match status" value="1"/>
</dbReference>
<evidence type="ECO:0000256" key="3">
    <source>
        <dbReference type="ARBA" id="ARBA00022723"/>
    </source>
</evidence>
<dbReference type="InterPro" id="IPR050121">
    <property type="entry name" value="Cytochrome_P450_monoxygenase"/>
</dbReference>
<sequence>MLPLKLIGLAGGVVVLARLLLFLIRSLTSPTRKIPGPFLARLTRLWYFRRVALGGFEQENIQLHRKYGPVVRLAPNMYSIDIPEAVNTVYGIGSKLPKSEWYDGWKHPSPDMWTMFPDKDIKRHAQTRRVFQGLYSMSSLVSYEKYVDECADVLVNRLSISSKSREPINMGHWFQCYAFDVIGNITFSKPFGFLDRGEDVSGLLQALHKVMAYSTLIGIFASLHPYVFAVTNFFGIGGAAGRMYLAGYVKERIRQRKAEKEMSEEKAISHADGSPEDFLEKIMIKNKDAPSKVTDYHVFMMSMSNIIAGSDTTAISLSAILYYLLKYPDVMRTLREEVDQSTSAGDHLSFKESLEMPYFQAVMKEALRLHPATGLPLWRTVTEGGLELNGQFFPEGTTIGLNTWTAHYNEDVFGRDAAAFRPERWLEAEKEGGDRIAQMNAYYLPFGLGSRTCIGRHISYLEMSKLIPLLIKNFDFELQDKQRDWKTTNYWFVKPNNFDVTVRARMVV</sequence>
<evidence type="ECO:0000256" key="4">
    <source>
        <dbReference type="ARBA" id="ARBA00023004"/>
    </source>
</evidence>
<comment type="similarity">
    <text evidence="6">Belongs to the cytochrome P450 family.</text>
</comment>
<dbReference type="GO" id="GO:0005506">
    <property type="term" value="F:iron ion binding"/>
    <property type="evidence" value="ECO:0007669"/>
    <property type="project" value="InterPro"/>
</dbReference>
<keyword evidence="7" id="KW-0812">Transmembrane</keyword>
<dbReference type="GO" id="GO:0004497">
    <property type="term" value="F:monooxygenase activity"/>
    <property type="evidence" value="ECO:0007669"/>
    <property type="project" value="UniProtKB-KW"/>
</dbReference>
<keyword evidence="6" id="KW-0503">Monooxygenase</keyword>
<dbReference type="InterPro" id="IPR001128">
    <property type="entry name" value="Cyt_P450"/>
</dbReference>
<proteinExistence type="inferred from homology"/>
<name>A0A0F9XH56_TRIHA</name>
<keyword evidence="6" id="KW-0560">Oxidoreductase</keyword>
<dbReference type="FunFam" id="1.10.630.10:FF:000050">
    <property type="entry name" value="Cytochrome P450 monooxygenase"/>
    <property type="match status" value="1"/>
</dbReference>
<dbReference type="GO" id="GO:0016705">
    <property type="term" value="F:oxidoreductase activity, acting on paired donors, with incorporation or reduction of molecular oxygen"/>
    <property type="evidence" value="ECO:0007669"/>
    <property type="project" value="InterPro"/>
</dbReference>
<dbReference type="SUPFAM" id="SSF48264">
    <property type="entry name" value="Cytochrome P450"/>
    <property type="match status" value="1"/>
</dbReference>
<protein>
    <submittedName>
        <fullName evidence="8">Cytochrome P450 oxidoreductase</fullName>
    </submittedName>
</protein>
<feature type="binding site" description="axial binding residue" evidence="5">
    <location>
        <position position="453"/>
    </location>
    <ligand>
        <name>heme</name>
        <dbReference type="ChEBI" id="CHEBI:30413"/>
    </ligand>
    <ligandPart>
        <name>Fe</name>
        <dbReference type="ChEBI" id="CHEBI:18248"/>
    </ligandPart>
</feature>
<evidence type="ECO:0000313" key="8">
    <source>
        <dbReference type="EMBL" id="KKO99907.1"/>
    </source>
</evidence>
<feature type="transmembrane region" description="Helical" evidence="7">
    <location>
        <begin position="6"/>
        <end position="24"/>
    </location>
</feature>